<evidence type="ECO:0000256" key="2">
    <source>
        <dbReference type="ARBA" id="ARBA00038157"/>
    </source>
</evidence>
<dbReference type="PANTHER" id="PTHR43364:SF2">
    <property type="entry name" value="ARYL-ALCOHOL DEHYDROGENASE AAD10-RELATED"/>
    <property type="match status" value="1"/>
</dbReference>
<organism evidence="4 5">
    <name type="scientific">Moniliophthora roreri</name>
    <name type="common">Frosty pod rot fungus</name>
    <name type="synonym">Monilia roreri</name>
    <dbReference type="NCBI Taxonomy" id="221103"/>
    <lineage>
        <taxon>Eukaryota</taxon>
        <taxon>Fungi</taxon>
        <taxon>Dikarya</taxon>
        <taxon>Basidiomycota</taxon>
        <taxon>Agaricomycotina</taxon>
        <taxon>Agaricomycetes</taxon>
        <taxon>Agaricomycetidae</taxon>
        <taxon>Agaricales</taxon>
        <taxon>Marasmiineae</taxon>
        <taxon>Marasmiaceae</taxon>
        <taxon>Moniliophthora</taxon>
    </lineage>
</organism>
<dbReference type="PANTHER" id="PTHR43364">
    <property type="entry name" value="NADH-SPECIFIC METHYLGLYOXAL REDUCTASE-RELATED"/>
    <property type="match status" value="1"/>
</dbReference>
<evidence type="ECO:0000259" key="3">
    <source>
        <dbReference type="Pfam" id="PF00248"/>
    </source>
</evidence>
<dbReference type="eggNOG" id="KOG1575">
    <property type="taxonomic scope" value="Eukaryota"/>
</dbReference>
<comment type="similarity">
    <text evidence="2">Belongs to the aldo/keto reductase family. Aldo/keto reductase 2 subfamily.</text>
</comment>
<dbReference type="SUPFAM" id="SSF51430">
    <property type="entry name" value="NAD(P)-linked oxidoreductase"/>
    <property type="match status" value="1"/>
</dbReference>
<dbReference type="Pfam" id="PF00248">
    <property type="entry name" value="Aldo_ket_red"/>
    <property type="match status" value="1"/>
</dbReference>
<comment type="caution">
    <text evidence="4">The sequence shown here is derived from an EMBL/GenBank/DDBJ whole genome shotgun (WGS) entry which is preliminary data.</text>
</comment>
<dbReference type="InterPro" id="IPR050523">
    <property type="entry name" value="AKR_Detox_Biosynth"/>
</dbReference>
<evidence type="ECO:0000313" key="4">
    <source>
        <dbReference type="EMBL" id="KTB46251.1"/>
    </source>
</evidence>
<dbReference type="EMBL" id="LATX01000432">
    <property type="protein sequence ID" value="KTB46251.1"/>
    <property type="molecule type" value="Genomic_DNA"/>
</dbReference>
<proteinExistence type="inferred from homology"/>
<dbReference type="InterPro" id="IPR036812">
    <property type="entry name" value="NAD(P)_OxRdtase_dom_sf"/>
</dbReference>
<protein>
    <recommendedName>
        <fullName evidence="3">NADP-dependent oxidoreductase domain-containing protein</fullName>
    </recommendedName>
</protein>
<gene>
    <name evidence="4" type="ORF">WG66_1170</name>
</gene>
<reference evidence="4 5" key="1">
    <citation type="submission" date="2015-12" db="EMBL/GenBank/DDBJ databases">
        <title>Draft genome sequence of Moniliophthora roreri, the causal agent of frosty pod rot of cacao.</title>
        <authorList>
            <person name="Aime M.C."/>
            <person name="Diaz-Valderrama J.R."/>
            <person name="Kijpornyongpan T."/>
            <person name="Phillips-Mora W."/>
        </authorList>
    </citation>
    <scope>NUCLEOTIDE SEQUENCE [LARGE SCALE GENOMIC DNA]</scope>
    <source>
        <strain evidence="4 5">MCA 2952</strain>
    </source>
</reference>
<dbReference type="GO" id="GO:0016491">
    <property type="term" value="F:oxidoreductase activity"/>
    <property type="evidence" value="ECO:0007669"/>
    <property type="project" value="UniProtKB-KW"/>
</dbReference>
<keyword evidence="1" id="KW-0560">Oxidoreductase</keyword>
<dbReference type="InterPro" id="IPR023210">
    <property type="entry name" value="NADP_OxRdtase_dom"/>
</dbReference>
<feature type="domain" description="NADP-dependent oxidoreductase" evidence="3">
    <location>
        <begin position="213"/>
        <end position="252"/>
    </location>
</feature>
<accession>A0A0W0GCH2</accession>
<evidence type="ECO:0000313" key="5">
    <source>
        <dbReference type="Proteomes" id="UP000054988"/>
    </source>
</evidence>
<evidence type="ECO:0000256" key="1">
    <source>
        <dbReference type="ARBA" id="ARBA00023002"/>
    </source>
</evidence>
<dbReference type="AlphaFoldDB" id="A0A0W0GCH2"/>
<dbReference type="Gene3D" id="3.20.20.100">
    <property type="entry name" value="NADP-dependent oxidoreductase domain"/>
    <property type="match status" value="1"/>
</dbReference>
<dbReference type="Proteomes" id="UP000054988">
    <property type="component" value="Unassembled WGS sequence"/>
</dbReference>
<name>A0A0W0GCH2_MONRR</name>
<sequence length="338" mass="37973">MSEYEEPRVTVGSDIPRTLSSDRRGEFELISPSSTCKVHFRTSYTVRVIGRVIRRLKVRQSRGAESQRIHVHARAILQKLVAAMSYNRITRQPPVSAFTPAPPPPTKLGVYRTLFSRAGVHVSPICLDAMSIGDKWNNFICSMDLTTNTKHQKNSLGNERKKWGARSDIHCYQVQGFLQTRQPVCYAKGSTLQRNSVRHISTCSTCIGGIGILPIEEVMDELHNLVVQGKVLYLGISDTSVWVVAKARQHAEDHGKTSGHRMQKRTRVFPIIGGRKVEKLQQNLEVSDITPPSQQIKFLESQIEFEVGFQTSMMGDGSDIFMNLKMTGTFDLSDMVLI</sequence>